<dbReference type="OrthoDB" id="2049322at2"/>
<dbReference type="RefSeq" id="WP_090310013.1">
    <property type="nucleotide sequence ID" value="NZ_FNRK01000048.1"/>
</dbReference>
<evidence type="ECO:0000256" key="1">
    <source>
        <dbReference type="SAM" id="SignalP"/>
    </source>
</evidence>
<evidence type="ECO:0000313" key="3">
    <source>
        <dbReference type="Proteomes" id="UP000199394"/>
    </source>
</evidence>
<sequence length="333" mass="36349">MKKRHTFLLILALIGLVLFTGCGPKPDPEPVDTTYKPNVKSAMVGTYTITPTWIPFSEPVIAKEYFDNQIAVSSSGQLFILDGNTLTEYALNGESYTMGTRLDLDKEGSFMSRDNTDTLWISPGISSIIGVKNMQQTVQSTVKDYLAIAPDGSWGLTHWVSNPIQRVTNVDGNLSAEPWAFTPPLEGSTLGIISDIAITDTHVMIAGKVDEEERIAIYDYNGNLQALLGNTEIGNPDSLGSVTGMVETSNGFVAIDGNMRSIIFWTPDFQVIGNLKPDEVLGTDYPWLSDLVLQPDGSLLVAAAQDQVMPEGYELKEGEDEPTEILIFKLTGF</sequence>
<protein>
    <submittedName>
        <fullName evidence="2">Uncharacterized protein</fullName>
    </submittedName>
</protein>
<reference evidence="2 3" key="1">
    <citation type="submission" date="2016-10" db="EMBL/GenBank/DDBJ databases">
        <authorList>
            <person name="de Groot N.N."/>
        </authorList>
    </citation>
    <scope>NUCLEOTIDE SEQUENCE [LARGE SCALE GENOMIC DNA]</scope>
    <source>
        <strain evidence="2 3">SR12</strain>
    </source>
</reference>
<gene>
    <name evidence="2" type="ORF">SAMN04515656_1481</name>
</gene>
<dbReference type="AlphaFoldDB" id="A0A1H4EKN4"/>
<dbReference type="Proteomes" id="UP000199394">
    <property type="component" value="Unassembled WGS sequence"/>
</dbReference>
<keyword evidence="3" id="KW-1185">Reference proteome</keyword>
<dbReference type="SUPFAM" id="SSF101898">
    <property type="entry name" value="NHL repeat"/>
    <property type="match status" value="1"/>
</dbReference>
<name>A0A1H4EKN4_9FIRM</name>
<feature type="chain" id="PRO_5039267994" evidence="1">
    <location>
        <begin position="21"/>
        <end position="333"/>
    </location>
</feature>
<feature type="signal peptide" evidence="1">
    <location>
        <begin position="1"/>
        <end position="20"/>
    </location>
</feature>
<dbReference type="EMBL" id="FNRK01000048">
    <property type="protein sequence ID" value="SEA85611.1"/>
    <property type="molecule type" value="Genomic_DNA"/>
</dbReference>
<dbReference type="PROSITE" id="PS51257">
    <property type="entry name" value="PROKAR_LIPOPROTEIN"/>
    <property type="match status" value="1"/>
</dbReference>
<keyword evidence="1" id="KW-0732">Signal</keyword>
<evidence type="ECO:0000313" key="2">
    <source>
        <dbReference type="EMBL" id="SEA85611.1"/>
    </source>
</evidence>
<organism evidence="2 3">
    <name type="scientific">Eubacterium aggregans</name>
    <dbReference type="NCBI Taxonomy" id="81409"/>
    <lineage>
        <taxon>Bacteria</taxon>
        <taxon>Bacillati</taxon>
        <taxon>Bacillota</taxon>
        <taxon>Clostridia</taxon>
        <taxon>Eubacteriales</taxon>
        <taxon>Eubacteriaceae</taxon>
        <taxon>Eubacterium</taxon>
    </lineage>
</organism>
<dbReference type="STRING" id="81409.SAMN04515656_1481"/>
<accession>A0A1H4EKN4</accession>
<proteinExistence type="predicted"/>